<protein>
    <submittedName>
        <fullName evidence="2">Uncharacterized protein</fullName>
    </submittedName>
</protein>
<feature type="compositionally biased region" description="Polar residues" evidence="1">
    <location>
        <begin position="558"/>
        <end position="568"/>
    </location>
</feature>
<proteinExistence type="predicted"/>
<feature type="compositionally biased region" description="Basic and acidic residues" evidence="1">
    <location>
        <begin position="183"/>
        <end position="193"/>
    </location>
</feature>
<feature type="region of interest" description="Disordered" evidence="1">
    <location>
        <begin position="639"/>
        <end position="666"/>
    </location>
</feature>
<feature type="region of interest" description="Disordered" evidence="1">
    <location>
        <begin position="1"/>
        <end position="127"/>
    </location>
</feature>
<feature type="region of interest" description="Disordered" evidence="1">
    <location>
        <begin position="169"/>
        <end position="213"/>
    </location>
</feature>
<feature type="compositionally biased region" description="Basic and acidic residues" evidence="1">
    <location>
        <begin position="98"/>
        <end position="116"/>
    </location>
</feature>
<reference evidence="2" key="1">
    <citation type="submission" date="2021-01" db="EMBL/GenBank/DDBJ databases">
        <authorList>
            <person name="Corre E."/>
            <person name="Pelletier E."/>
            <person name="Niang G."/>
            <person name="Scheremetjew M."/>
            <person name="Finn R."/>
            <person name="Kale V."/>
            <person name="Holt S."/>
            <person name="Cochrane G."/>
            <person name="Meng A."/>
            <person name="Brown T."/>
            <person name="Cohen L."/>
        </authorList>
    </citation>
    <scope>NUCLEOTIDE SEQUENCE</scope>
    <source>
        <strain evidence="2">CCMP1413</strain>
    </source>
</reference>
<organism evidence="2">
    <name type="scientific">Prasinoderma coloniale</name>
    <dbReference type="NCBI Taxonomy" id="156133"/>
    <lineage>
        <taxon>Eukaryota</taxon>
        <taxon>Viridiplantae</taxon>
        <taxon>Prasinodermophyta</taxon>
        <taxon>Prasinodermophyceae</taxon>
        <taxon>Prasinodermales</taxon>
        <taxon>Prasinodermaceae</taxon>
        <taxon>Prasinoderma</taxon>
    </lineage>
</organism>
<accession>A0A7R9TAS2</accession>
<feature type="compositionally biased region" description="Low complexity" evidence="1">
    <location>
        <begin position="74"/>
        <end position="96"/>
    </location>
</feature>
<evidence type="ECO:0000313" key="2">
    <source>
        <dbReference type="EMBL" id="CAD8230308.1"/>
    </source>
</evidence>
<feature type="compositionally biased region" description="Polar residues" evidence="1">
    <location>
        <begin position="199"/>
        <end position="208"/>
    </location>
</feature>
<feature type="compositionally biased region" description="Basic and acidic residues" evidence="1">
    <location>
        <begin position="62"/>
        <end position="72"/>
    </location>
</feature>
<name>A0A7R9TAS2_9VIRI</name>
<feature type="region of interest" description="Disordered" evidence="1">
    <location>
        <begin position="552"/>
        <end position="617"/>
    </location>
</feature>
<evidence type="ECO:0000256" key="1">
    <source>
        <dbReference type="SAM" id="MobiDB-lite"/>
    </source>
</evidence>
<sequence length="666" mass="68233">MDSGDAPRAVGGGAEAADGAPDERSGGSAGAEDQGAVEGGDTQAGSDGSAPAAPPVNGSVAEDERARERDADATEAAAAEPVGRRATVPASAAGSAEAEERSRDASTGEAASEGHRQSAPVPQRRSSLGGLLARLDASLDAFDRRAFHDRQDLAPAGIAEVDATPAFTAEPEAHAAHPQPPREPPRDRQRPAKEPAQQHGETSQPQPSREQRPAWRAWGRGLVSVGRWARQGFDIAKGEIEAARRDFMSAEGDDGGLHAEQLKALRYDFKRRLDEEGIMVDCPPSWWLRAHGFDAAAAAEAAIGADAWRAARRGKADIHAAPLATALSDGRVRWQGHDALERPMLCIRAAMVDEDAGATSTDFAALLHVLESALSFAAPVEGRARAEEEQALAVLRGAGAGAVSAAQTRELARAAGVAMTTRSANGAFTLLYDSSPLPTSAQGQVGSGGTADADAAVNECASLRLLLNFVDALCRFFPSRLAMLVAMPSAAEASQALPYVISEIKSVAALPGGGSDLVLAPASAAEARAFVPLHSLPARLGGQLLDADHVEGGARAAPSQQSLASTPGANGASQDDGGDDKDAAGGSGQQPSVLPPSPTGDNVACRAETSPPAPRMHEAVGSLEEFSAMLGALDSADTAGAFSLDDGDDDHDHDHDEGGAEGGGHS</sequence>
<dbReference type="EMBL" id="HBDZ01001808">
    <property type="protein sequence ID" value="CAD8230308.1"/>
    <property type="molecule type" value="Transcribed_RNA"/>
</dbReference>
<dbReference type="AlphaFoldDB" id="A0A7R9TAS2"/>
<gene>
    <name evidence="2" type="ORF">PCOL08062_LOCUS1440</name>
</gene>